<evidence type="ECO:0000256" key="3">
    <source>
        <dbReference type="ARBA" id="ARBA00022679"/>
    </source>
</evidence>
<proteinExistence type="predicted"/>
<evidence type="ECO:0000256" key="6">
    <source>
        <dbReference type="ARBA" id="ARBA00022840"/>
    </source>
</evidence>
<keyword evidence="6" id="KW-0067">ATP-binding</keyword>
<dbReference type="AlphaFoldDB" id="A0A841FAE2"/>
<sequence length="438" mass="45038">MTDLSAAGAVRLRRLLHRDDVAAVFSGSLPEEPGPLVVTLGNERAVGARRSTFLDWAGRVTKLSAHPHIASVHAVGLTGEARPYLAVQTTRTSLSDRLRQSGPLTPGFCRDLGVALADALATVHSIDLIHGAVHPATTLLGGGDQLLLAGFDATAPLLARPLRKSAYTAPEHMDAASAGELGVSPAADVYDLGTLLYGALGGRLPWLATEGGSLGDPLLRAAPVPDIPGVSTVLTDILAVCLTADPRIRPTAARLRDALSTMDISAAPAPGRRPKTVAAELAPTGGPRPAVAPTVTDLAIPARPANEPHRQGRLGRTTKTIAVAALAVAFLGGASLATYAATRTNDDTATSCPTEDELASAAVAWYGDGSTVTETLCADGFVALTVRGPSPLRGGSGAGDDITKVVAHRVHGRLQQVDDVCADGVPQKIRDYVADCVS</sequence>
<dbReference type="EC" id="2.7.11.1" evidence="1"/>
<evidence type="ECO:0000313" key="10">
    <source>
        <dbReference type="Proteomes" id="UP000548476"/>
    </source>
</evidence>
<evidence type="ECO:0000256" key="5">
    <source>
        <dbReference type="ARBA" id="ARBA00022777"/>
    </source>
</evidence>
<feature type="transmembrane region" description="Helical" evidence="7">
    <location>
        <begin position="320"/>
        <end position="341"/>
    </location>
</feature>
<dbReference type="Pfam" id="PF00069">
    <property type="entry name" value="Pkinase"/>
    <property type="match status" value="1"/>
</dbReference>
<evidence type="ECO:0000256" key="4">
    <source>
        <dbReference type="ARBA" id="ARBA00022741"/>
    </source>
</evidence>
<dbReference type="Proteomes" id="UP000548476">
    <property type="component" value="Unassembled WGS sequence"/>
</dbReference>
<evidence type="ECO:0000256" key="1">
    <source>
        <dbReference type="ARBA" id="ARBA00012513"/>
    </source>
</evidence>
<dbReference type="PANTHER" id="PTHR43289">
    <property type="entry name" value="MITOGEN-ACTIVATED PROTEIN KINASE KINASE KINASE 20-RELATED"/>
    <property type="match status" value="1"/>
</dbReference>
<keyword evidence="3" id="KW-0808">Transferase</keyword>
<comment type="caution">
    <text evidence="9">The sequence shown here is derived from an EMBL/GenBank/DDBJ whole genome shotgun (WGS) entry which is preliminary data.</text>
</comment>
<gene>
    <name evidence="9" type="ORF">HNR73_000097</name>
</gene>
<dbReference type="GO" id="GO:0004674">
    <property type="term" value="F:protein serine/threonine kinase activity"/>
    <property type="evidence" value="ECO:0007669"/>
    <property type="project" value="UniProtKB-KW"/>
</dbReference>
<accession>A0A841FAE2</accession>
<keyword evidence="4" id="KW-0547">Nucleotide-binding</keyword>
<reference evidence="9 10" key="1">
    <citation type="submission" date="2020-08" db="EMBL/GenBank/DDBJ databases">
        <title>Genomic Encyclopedia of Type Strains, Phase IV (KMG-IV): sequencing the most valuable type-strain genomes for metagenomic binning, comparative biology and taxonomic classification.</title>
        <authorList>
            <person name="Goeker M."/>
        </authorList>
    </citation>
    <scope>NUCLEOTIDE SEQUENCE [LARGE SCALE GENOMIC DNA]</scope>
    <source>
        <strain evidence="9 10">YIM 65646</strain>
    </source>
</reference>
<dbReference type="EMBL" id="JACHGT010000001">
    <property type="protein sequence ID" value="MBB6032255.1"/>
    <property type="molecule type" value="Genomic_DNA"/>
</dbReference>
<name>A0A841FAE2_9ACTN</name>
<keyword evidence="2" id="KW-0723">Serine/threonine-protein kinase</keyword>
<evidence type="ECO:0000256" key="2">
    <source>
        <dbReference type="ARBA" id="ARBA00022527"/>
    </source>
</evidence>
<evidence type="ECO:0000256" key="7">
    <source>
        <dbReference type="SAM" id="Phobius"/>
    </source>
</evidence>
<dbReference type="SUPFAM" id="SSF56112">
    <property type="entry name" value="Protein kinase-like (PK-like)"/>
    <property type="match status" value="1"/>
</dbReference>
<evidence type="ECO:0000259" key="8">
    <source>
        <dbReference type="PROSITE" id="PS50011"/>
    </source>
</evidence>
<dbReference type="InterPro" id="IPR000719">
    <property type="entry name" value="Prot_kinase_dom"/>
</dbReference>
<protein>
    <recommendedName>
        <fullName evidence="1">non-specific serine/threonine protein kinase</fullName>
        <ecNumber evidence="1">2.7.11.1</ecNumber>
    </recommendedName>
</protein>
<dbReference type="PANTHER" id="PTHR43289:SF6">
    <property type="entry name" value="SERINE_THREONINE-PROTEIN KINASE NEKL-3"/>
    <property type="match status" value="1"/>
</dbReference>
<keyword evidence="10" id="KW-1185">Reference proteome</keyword>
<keyword evidence="7" id="KW-1133">Transmembrane helix</keyword>
<keyword evidence="5" id="KW-0418">Kinase</keyword>
<dbReference type="SMART" id="SM00220">
    <property type="entry name" value="S_TKc"/>
    <property type="match status" value="1"/>
</dbReference>
<keyword evidence="7" id="KW-0472">Membrane</keyword>
<dbReference type="PROSITE" id="PS50011">
    <property type="entry name" value="PROTEIN_KINASE_DOM"/>
    <property type="match status" value="1"/>
</dbReference>
<organism evidence="9 10">
    <name type="scientific">Phytomonospora endophytica</name>
    <dbReference type="NCBI Taxonomy" id="714109"/>
    <lineage>
        <taxon>Bacteria</taxon>
        <taxon>Bacillati</taxon>
        <taxon>Actinomycetota</taxon>
        <taxon>Actinomycetes</taxon>
        <taxon>Micromonosporales</taxon>
        <taxon>Micromonosporaceae</taxon>
        <taxon>Phytomonospora</taxon>
    </lineage>
</organism>
<dbReference type="GO" id="GO:0005524">
    <property type="term" value="F:ATP binding"/>
    <property type="evidence" value="ECO:0007669"/>
    <property type="project" value="UniProtKB-KW"/>
</dbReference>
<dbReference type="RefSeq" id="WP_184785181.1">
    <property type="nucleotide sequence ID" value="NZ_BONT01000062.1"/>
</dbReference>
<dbReference type="InterPro" id="IPR011009">
    <property type="entry name" value="Kinase-like_dom_sf"/>
</dbReference>
<dbReference type="Gene3D" id="1.10.510.10">
    <property type="entry name" value="Transferase(Phosphotransferase) domain 1"/>
    <property type="match status" value="1"/>
</dbReference>
<feature type="domain" description="Protein kinase" evidence="8">
    <location>
        <begin position="1"/>
        <end position="262"/>
    </location>
</feature>
<evidence type="ECO:0000313" key="9">
    <source>
        <dbReference type="EMBL" id="MBB6032255.1"/>
    </source>
</evidence>
<keyword evidence="7" id="KW-0812">Transmembrane</keyword>